<dbReference type="PANTHER" id="PTHR15629">
    <property type="entry name" value="SH3YL1 PROTEIN"/>
    <property type="match status" value="1"/>
</dbReference>
<dbReference type="STRING" id="133385.A0A2T9Y1W6"/>
<reference evidence="3 4" key="1">
    <citation type="journal article" date="2018" name="MBio">
        <title>Comparative Genomics Reveals the Core Gene Toolbox for the Fungus-Insect Symbiosis.</title>
        <authorList>
            <person name="Wang Y."/>
            <person name="Stata M."/>
            <person name="Wang W."/>
            <person name="Stajich J.E."/>
            <person name="White M.M."/>
            <person name="Moncalvo J.M."/>
        </authorList>
    </citation>
    <scope>NUCLEOTIDE SEQUENCE [LARGE SCALE GENOMIC DNA]</scope>
    <source>
        <strain evidence="3 4">SWE-8-4</strain>
    </source>
</reference>
<feature type="compositionally biased region" description="Basic and acidic residues" evidence="1">
    <location>
        <begin position="235"/>
        <end position="248"/>
    </location>
</feature>
<dbReference type="InterPro" id="IPR007461">
    <property type="entry name" value="Ysc84_actin-binding"/>
</dbReference>
<sequence length="287" mass="30694">MGLHSPLSKGLENDIEKASKILSSFLYDKEAQYTDKIIPGDILERCKGIAVLTVIKGGIMWSGRAGTGLVISRLPGGEWSAPSAIATAGVGFGGQIGAQITDFVMILNTESAVKAFSRGGNITLGANIGVAAGPVGRNAEIGGSIREAAAIYSYSKSKGLFAGISLEGSGIIERKDANEKFYGSKVSADELLSGKIERPQQAQMLYDSIKNRTDYYKKSITGSLNLNTDNPKNISEQKENSLDQEKITPEQSENISFKEIIAAEQPGQSLEQNNISQFQKQPEAKAE</sequence>
<evidence type="ECO:0000313" key="3">
    <source>
        <dbReference type="EMBL" id="PVU86332.1"/>
    </source>
</evidence>
<proteinExistence type="predicted"/>
<evidence type="ECO:0000256" key="1">
    <source>
        <dbReference type="SAM" id="MobiDB-lite"/>
    </source>
</evidence>
<feature type="compositionally biased region" description="Polar residues" evidence="1">
    <location>
        <begin position="266"/>
        <end position="280"/>
    </location>
</feature>
<evidence type="ECO:0000259" key="2">
    <source>
        <dbReference type="Pfam" id="PF04366"/>
    </source>
</evidence>
<dbReference type="GO" id="GO:0035091">
    <property type="term" value="F:phosphatidylinositol binding"/>
    <property type="evidence" value="ECO:0007669"/>
    <property type="project" value="TreeGrafter"/>
</dbReference>
<dbReference type="CDD" id="cd11525">
    <property type="entry name" value="SYLF_SH3YL1_like"/>
    <property type="match status" value="1"/>
</dbReference>
<dbReference type="InterPro" id="IPR051702">
    <property type="entry name" value="SH3_domain_YSC84-like"/>
</dbReference>
<protein>
    <recommendedName>
        <fullName evidence="2">Ysc84 actin-binding domain-containing protein</fullName>
    </recommendedName>
</protein>
<organism evidence="3 4">
    <name type="scientific">Smittium simulii</name>
    <dbReference type="NCBI Taxonomy" id="133385"/>
    <lineage>
        <taxon>Eukaryota</taxon>
        <taxon>Fungi</taxon>
        <taxon>Fungi incertae sedis</taxon>
        <taxon>Zoopagomycota</taxon>
        <taxon>Kickxellomycotina</taxon>
        <taxon>Harpellomycetes</taxon>
        <taxon>Harpellales</taxon>
        <taxon>Legeriomycetaceae</taxon>
        <taxon>Smittium</taxon>
    </lineage>
</organism>
<name>A0A2T9Y1W6_9FUNG</name>
<gene>
    <name evidence="3" type="ORF">BB561_006742</name>
</gene>
<dbReference type="OrthoDB" id="443981at2759"/>
<dbReference type="Proteomes" id="UP000245383">
    <property type="component" value="Unassembled WGS sequence"/>
</dbReference>
<dbReference type="EMBL" id="MBFR01000691">
    <property type="protein sequence ID" value="PVU86332.1"/>
    <property type="molecule type" value="Genomic_DNA"/>
</dbReference>
<comment type="caution">
    <text evidence="3">The sequence shown here is derived from an EMBL/GenBank/DDBJ whole genome shotgun (WGS) entry which is preliminary data.</text>
</comment>
<evidence type="ECO:0000313" key="4">
    <source>
        <dbReference type="Proteomes" id="UP000245383"/>
    </source>
</evidence>
<dbReference type="PANTHER" id="PTHR15629:SF2">
    <property type="entry name" value="SH3 DOMAIN-CONTAINING YSC84-LIKE PROTEIN 1"/>
    <property type="match status" value="1"/>
</dbReference>
<dbReference type="Pfam" id="PF04366">
    <property type="entry name" value="Ysc84"/>
    <property type="match status" value="1"/>
</dbReference>
<keyword evidence="4" id="KW-1185">Reference proteome</keyword>
<dbReference type="InterPro" id="IPR033643">
    <property type="entry name" value="SYLF_SH3YL1-like"/>
</dbReference>
<feature type="domain" description="Ysc84 actin-binding" evidence="2">
    <location>
        <begin position="89"/>
        <end position="211"/>
    </location>
</feature>
<feature type="region of interest" description="Disordered" evidence="1">
    <location>
        <begin position="227"/>
        <end position="287"/>
    </location>
</feature>
<accession>A0A2T9Y1W6</accession>
<dbReference type="AlphaFoldDB" id="A0A2T9Y1W6"/>